<dbReference type="EMBL" id="FOLO01000001">
    <property type="protein sequence ID" value="SFB79295.1"/>
    <property type="molecule type" value="Genomic_DNA"/>
</dbReference>
<dbReference type="CDD" id="cd03354">
    <property type="entry name" value="LbH_SAT"/>
    <property type="match status" value="1"/>
</dbReference>
<dbReference type="InterPro" id="IPR005881">
    <property type="entry name" value="Ser_O-AcTrfase"/>
</dbReference>
<keyword evidence="9" id="KW-1185">Reference proteome</keyword>
<dbReference type="InterPro" id="IPR042122">
    <property type="entry name" value="Ser_AcTrfase_N_sf"/>
</dbReference>
<evidence type="ECO:0000313" key="9">
    <source>
        <dbReference type="Proteomes" id="UP000198862"/>
    </source>
</evidence>
<dbReference type="NCBIfam" id="NF041874">
    <property type="entry name" value="EPS_EpsC"/>
    <property type="match status" value="1"/>
</dbReference>
<comment type="catalytic activity">
    <reaction evidence="7">
        <text>L-serine + acetyl-CoA = O-acetyl-L-serine + CoA</text>
        <dbReference type="Rhea" id="RHEA:24560"/>
        <dbReference type="ChEBI" id="CHEBI:33384"/>
        <dbReference type="ChEBI" id="CHEBI:57287"/>
        <dbReference type="ChEBI" id="CHEBI:57288"/>
        <dbReference type="ChEBI" id="CHEBI:58340"/>
        <dbReference type="EC" id="2.3.1.30"/>
    </reaction>
</comment>
<keyword evidence="3" id="KW-0028">Amino-acid biosynthesis</keyword>
<dbReference type="Gene3D" id="1.10.3130.10">
    <property type="entry name" value="serine acetyltransferase, domain 1"/>
    <property type="match status" value="1"/>
</dbReference>
<dbReference type="InterPro" id="IPR001451">
    <property type="entry name" value="Hexapep"/>
</dbReference>
<evidence type="ECO:0000256" key="6">
    <source>
        <dbReference type="ARBA" id="ARBA00023315"/>
    </source>
</evidence>
<evidence type="ECO:0000256" key="5">
    <source>
        <dbReference type="ARBA" id="ARBA00022737"/>
    </source>
</evidence>
<keyword evidence="4 8" id="KW-0808">Transferase</keyword>
<accession>A0A1I1DWH6</accession>
<dbReference type="InterPro" id="IPR018357">
    <property type="entry name" value="Hexapep_transf_CS"/>
</dbReference>
<dbReference type="Gene3D" id="2.160.10.10">
    <property type="entry name" value="Hexapeptide repeat proteins"/>
    <property type="match status" value="1"/>
</dbReference>
<evidence type="ECO:0000256" key="7">
    <source>
        <dbReference type="ARBA" id="ARBA00049486"/>
    </source>
</evidence>
<dbReference type="FunFam" id="2.160.10.10:FF:000007">
    <property type="entry name" value="Serine acetyltransferase"/>
    <property type="match status" value="1"/>
</dbReference>
<evidence type="ECO:0000256" key="1">
    <source>
        <dbReference type="ARBA" id="ARBA00007274"/>
    </source>
</evidence>
<evidence type="ECO:0000256" key="2">
    <source>
        <dbReference type="ARBA" id="ARBA00013266"/>
    </source>
</evidence>
<dbReference type="NCBIfam" id="TIGR01172">
    <property type="entry name" value="cysE"/>
    <property type="match status" value="1"/>
</dbReference>
<dbReference type="GO" id="GO:0009001">
    <property type="term" value="F:serine O-acetyltransferase activity"/>
    <property type="evidence" value="ECO:0007669"/>
    <property type="project" value="UniProtKB-EC"/>
</dbReference>
<dbReference type="STRING" id="1123010.SAMN02745724_00098"/>
<dbReference type="PROSITE" id="PS00101">
    <property type="entry name" value="HEXAPEP_TRANSFERASES"/>
    <property type="match status" value="1"/>
</dbReference>
<gene>
    <name evidence="8" type="ORF">SAMN02745724_00098</name>
</gene>
<dbReference type="InterPro" id="IPR011004">
    <property type="entry name" value="Trimer_LpxA-like_sf"/>
</dbReference>
<sequence length="278" mass="30510">MGMVMFKRIKEDINSVFSRDPAARTFIEILFNSPGLHALWWHRVTHYLHKLHFLFLARFLSTIARWLTGVEIHPGAEIGKRCFIDHGMGVVIGETAVIGNDVTLYHGVTLGGTSWQSGKRHPTLADNVVVGAGAQILGPIEIGKGAKIGSNSVVVKNIAPKATVVGVPGRVINPQVKAESRETANKRNEIAKKYGFDAYAISEDNPDPVANSIGKMLDHMHLLDNKVQELSHALTLLGSNVSESQLPKVNIEVDDFCQAEKKAKQARSQAHQKFDPEI</sequence>
<evidence type="ECO:0000313" key="8">
    <source>
        <dbReference type="EMBL" id="SFB79295.1"/>
    </source>
</evidence>
<dbReference type="AlphaFoldDB" id="A0A1I1DWH6"/>
<keyword evidence="5" id="KW-0677">Repeat</keyword>
<dbReference type="GO" id="GO:0005737">
    <property type="term" value="C:cytoplasm"/>
    <property type="evidence" value="ECO:0007669"/>
    <property type="project" value="InterPro"/>
</dbReference>
<dbReference type="InterPro" id="IPR045304">
    <property type="entry name" value="LbH_SAT"/>
</dbReference>
<reference evidence="8 9" key="1">
    <citation type="submission" date="2016-10" db="EMBL/GenBank/DDBJ databases">
        <authorList>
            <person name="de Groot N.N."/>
        </authorList>
    </citation>
    <scope>NUCLEOTIDE SEQUENCE [LARGE SCALE GENOMIC DNA]</scope>
    <source>
        <strain evidence="8 9">DSM 6059</strain>
    </source>
</reference>
<keyword evidence="6" id="KW-0012">Acyltransferase</keyword>
<dbReference type="InterPro" id="IPR053376">
    <property type="entry name" value="Serine_acetyltransferase"/>
</dbReference>
<dbReference type="GO" id="GO:0006535">
    <property type="term" value="P:cysteine biosynthetic process from serine"/>
    <property type="evidence" value="ECO:0007669"/>
    <property type="project" value="InterPro"/>
</dbReference>
<proteinExistence type="inferred from homology"/>
<protein>
    <recommendedName>
        <fullName evidence="2">serine O-acetyltransferase</fullName>
        <ecNumber evidence="2">2.3.1.30</ecNumber>
    </recommendedName>
</protein>
<organism evidence="8 9">
    <name type="scientific">Pseudoalteromonas denitrificans DSM 6059</name>
    <dbReference type="NCBI Taxonomy" id="1123010"/>
    <lineage>
        <taxon>Bacteria</taxon>
        <taxon>Pseudomonadati</taxon>
        <taxon>Pseudomonadota</taxon>
        <taxon>Gammaproteobacteria</taxon>
        <taxon>Alteromonadales</taxon>
        <taxon>Pseudoalteromonadaceae</taxon>
        <taxon>Pseudoalteromonas</taxon>
    </lineage>
</organism>
<evidence type="ECO:0000256" key="3">
    <source>
        <dbReference type="ARBA" id="ARBA00022605"/>
    </source>
</evidence>
<evidence type="ECO:0000256" key="4">
    <source>
        <dbReference type="ARBA" id="ARBA00022679"/>
    </source>
</evidence>
<dbReference type="EC" id="2.3.1.30" evidence="2"/>
<dbReference type="PANTHER" id="PTHR42811">
    <property type="entry name" value="SERINE ACETYLTRANSFERASE"/>
    <property type="match status" value="1"/>
</dbReference>
<dbReference type="SUPFAM" id="SSF51161">
    <property type="entry name" value="Trimeric LpxA-like enzymes"/>
    <property type="match status" value="1"/>
</dbReference>
<dbReference type="Proteomes" id="UP000198862">
    <property type="component" value="Unassembled WGS sequence"/>
</dbReference>
<dbReference type="Pfam" id="PF00132">
    <property type="entry name" value="Hexapep"/>
    <property type="match status" value="1"/>
</dbReference>
<comment type="similarity">
    <text evidence="1">Belongs to the transferase hexapeptide repeat family.</text>
</comment>
<name>A0A1I1DWH6_9GAMM</name>